<reference evidence="3" key="3">
    <citation type="submission" date="2015-04" db="UniProtKB">
        <authorList>
            <consortium name="EnsemblPlants"/>
        </authorList>
    </citation>
    <scope>IDENTIFICATION</scope>
    <source>
        <strain evidence="3">cv. Jemalong A17</strain>
    </source>
</reference>
<dbReference type="EnsemblPlants" id="KEH38413">
    <property type="protein sequence ID" value="KEH38413"/>
    <property type="gene ID" value="MTR_2g070600"/>
</dbReference>
<reference evidence="2 4" key="2">
    <citation type="journal article" date="2014" name="BMC Genomics">
        <title>An improved genome release (version Mt4.0) for the model legume Medicago truncatula.</title>
        <authorList>
            <person name="Tang H."/>
            <person name="Krishnakumar V."/>
            <person name="Bidwell S."/>
            <person name="Rosen B."/>
            <person name="Chan A."/>
            <person name="Zhou S."/>
            <person name="Gentzbittel L."/>
            <person name="Childs K.L."/>
            <person name="Yandell M."/>
            <person name="Gundlach H."/>
            <person name="Mayer K.F."/>
            <person name="Schwartz D.C."/>
            <person name="Town C.D."/>
        </authorList>
    </citation>
    <scope>GENOME REANNOTATION</scope>
    <source>
        <strain evidence="2">A17</strain>
        <strain evidence="3 4">cv. Jemalong A17</strain>
    </source>
</reference>
<evidence type="ECO:0000313" key="4">
    <source>
        <dbReference type="Proteomes" id="UP000002051"/>
    </source>
</evidence>
<evidence type="ECO:0000256" key="1">
    <source>
        <dbReference type="SAM" id="MobiDB-lite"/>
    </source>
</evidence>
<sequence>MTYNSVAKQEVIKPQKSGKPNNQSPLLFLIRPQIPDLSGLERELSSTITLMILIEGGIHLTGLFYL</sequence>
<keyword evidence="4" id="KW-1185">Reference proteome</keyword>
<evidence type="ECO:0000313" key="3">
    <source>
        <dbReference type="EnsemblPlants" id="KEH38413"/>
    </source>
</evidence>
<name>A0A072VAK9_MEDTR</name>
<organism evidence="2 4">
    <name type="scientific">Medicago truncatula</name>
    <name type="common">Barrel medic</name>
    <name type="synonym">Medicago tribuloides</name>
    <dbReference type="NCBI Taxonomy" id="3880"/>
    <lineage>
        <taxon>Eukaryota</taxon>
        <taxon>Viridiplantae</taxon>
        <taxon>Streptophyta</taxon>
        <taxon>Embryophyta</taxon>
        <taxon>Tracheophyta</taxon>
        <taxon>Spermatophyta</taxon>
        <taxon>Magnoliopsida</taxon>
        <taxon>eudicotyledons</taxon>
        <taxon>Gunneridae</taxon>
        <taxon>Pentapetalae</taxon>
        <taxon>rosids</taxon>
        <taxon>fabids</taxon>
        <taxon>Fabales</taxon>
        <taxon>Fabaceae</taxon>
        <taxon>Papilionoideae</taxon>
        <taxon>50 kb inversion clade</taxon>
        <taxon>NPAAA clade</taxon>
        <taxon>Hologalegina</taxon>
        <taxon>IRL clade</taxon>
        <taxon>Trifolieae</taxon>
        <taxon>Medicago</taxon>
    </lineage>
</organism>
<proteinExistence type="predicted"/>
<dbReference type="Proteomes" id="UP000002051">
    <property type="component" value="Chromosome 2"/>
</dbReference>
<dbReference type="AlphaFoldDB" id="A0A072VAK9"/>
<feature type="region of interest" description="Disordered" evidence="1">
    <location>
        <begin position="1"/>
        <end position="24"/>
    </location>
</feature>
<protein>
    <submittedName>
        <fullName evidence="2 3">Uncharacterized protein</fullName>
    </submittedName>
</protein>
<accession>A0A072VAK9</accession>
<evidence type="ECO:0000313" key="2">
    <source>
        <dbReference type="EMBL" id="KEH38413.1"/>
    </source>
</evidence>
<dbReference type="HOGENOM" id="CLU_2834945_0_0_1"/>
<reference evidence="2 4" key="1">
    <citation type="journal article" date="2011" name="Nature">
        <title>The Medicago genome provides insight into the evolution of rhizobial symbioses.</title>
        <authorList>
            <person name="Young N.D."/>
            <person name="Debelle F."/>
            <person name="Oldroyd G.E."/>
            <person name="Geurts R."/>
            <person name="Cannon S.B."/>
            <person name="Udvardi M.K."/>
            <person name="Benedito V.A."/>
            <person name="Mayer K.F."/>
            <person name="Gouzy J."/>
            <person name="Schoof H."/>
            <person name="Van de Peer Y."/>
            <person name="Proost S."/>
            <person name="Cook D.R."/>
            <person name="Meyers B.C."/>
            <person name="Spannagl M."/>
            <person name="Cheung F."/>
            <person name="De Mita S."/>
            <person name="Krishnakumar V."/>
            <person name="Gundlach H."/>
            <person name="Zhou S."/>
            <person name="Mudge J."/>
            <person name="Bharti A.K."/>
            <person name="Murray J.D."/>
            <person name="Naoumkina M.A."/>
            <person name="Rosen B."/>
            <person name="Silverstein K.A."/>
            <person name="Tang H."/>
            <person name="Rombauts S."/>
            <person name="Zhao P.X."/>
            <person name="Zhou P."/>
            <person name="Barbe V."/>
            <person name="Bardou P."/>
            <person name="Bechner M."/>
            <person name="Bellec A."/>
            <person name="Berger A."/>
            <person name="Berges H."/>
            <person name="Bidwell S."/>
            <person name="Bisseling T."/>
            <person name="Choisne N."/>
            <person name="Couloux A."/>
            <person name="Denny R."/>
            <person name="Deshpande S."/>
            <person name="Dai X."/>
            <person name="Doyle J.J."/>
            <person name="Dudez A.M."/>
            <person name="Farmer A.D."/>
            <person name="Fouteau S."/>
            <person name="Franken C."/>
            <person name="Gibelin C."/>
            <person name="Gish J."/>
            <person name="Goldstein S."/>
            <person name="Gonzalez A.J."/>
            <person name="Green P.J."/>
            <person name="Hallab A."/>
            <person name="Hartog M."/>
            <person name="Hua A."/>
            <person name="Humphray S.J."/>
            <person name="Jeong D.H."/>
            <person name="Jing Y."/>
            <person name="Jocker A."/>
            <person name="Kenton S.M."/>
            <person name="Kim D.J."/>
            <person name="Klee K."/>
            <person name="Lai H."/>
            <person name="Lang C."/>
            <person name="Lin S."/>
            <person name="Macmil S.L."/>
            <person name="Magdelenat G."/>
            <person name="Matthews L."/>
            <person name="McCorrison J."/>
            <person name="Monaghan E.L."/>
            <person name="Mun J.H."/>
            <person name="Najar F.Z."/>
            <person name="Nicholson C."/>
            <person name="Noirot C."/>
            <person name="O'Bleness M."/>
            <person name="Paule C.R."/>
            <person name="Poulain J."/>
            <person name="Prion F."/>
            <person name="Qin B."/>
            <person name="Qu C."/>
            <person name="Retzel E.F."/>
            <person name="Riddle C."/>
            <person name="Sallet E."/>
            <person name="Samain S."/>
            <person name="Samson N."/>
            <person name="Sanders I."/>
            <person name="Saurat O."/>
            <person name="Scarpelli C."/>
            <person name="Schiex T."/>
            <person name="Segurens B."/>
            <person name="Severin A.J."/>
            <person name="Sherrier D.J."/>
            <person name="Shi R."/>
            <person name="Sims S."/>
            <person name="Singer S.R."/>
            <person name="Sinharoy S."/>
            <person name="Sterck L."/>
            <person name="Viollet A."/>
            <person name="Wang B.B."/>
            <person name="Wang K."/>
            <person name="Wang M."/>
            <person name="Wang X."/>
            <person name="Warfsmann J."/>
            <person name="Weissenbach J."/>
            <person name="White D.D."/>
            <person name="White J.D."/>
            <person name="Wiley G.B."/>
            <person name="Wincker P."/>
            <person name="Xing Y."/>
            <person name="Yang L."/>
            <person name="Yao Z."/>
            <person name="Ying F."/>
            <person name="Zhai J."/>
            <person name="Zhou L."/>
            <person name="Zuber A."/>
            <person name="Denarie J."/>
            <person name="Dixon R.A."/>
            <person name="May G.D."/>
            <person name="Schwartz D.C."/>
            <person name="Rogers J."/>
            <person name="Quetier F."/>
            <person name="Town C.D."/>
            <person name="Roe B.A."/>
        </authorList>
    </citation>
    <scope>NUCLEOTIDE SEQUENCE [LARGE SCALE GENOMIC DNA]</scope>
    <source>
        <strain evidence="2">A17</strain>
        <strain evidence="3 4">cv. Jemalong A17</strain>
    </source>
</reference>
<dbReference type="EMBL" id="CM001218">
    <property type="protein sequence ID" value="KEH38413.1"/>
    <property type="molecule type" value="Genomic_DNA"/>
</dbReference>
<gene>
    <name evidence="2" type="ordered locus">MTR_2g070600</name>
</gene>